<feature type="repeat" description="TPR" evidence="3">
    <location>
        <begin position="1399"/>
        <end position="1432"/>
    </location>
</feature>
<evidence type="ECO:0000313" key="7">
    <source>
        <dbReference type="EMBL" id="KAJ3476763.1"/>
    </source>
</evidence>
<dbReference type="SUPFAM" id="SSF53474">
    <property type="entry name" value="alpha/beta-Hydrolases"/>
    <property type="match status" value="1"/>
</dbReference>
<feature type="compositionally biased region" description="Basic and acidic residues" evidence="5">
    <location>
        <begin position="1"/>
        <end position="26"/>
    </location>
</feature>
<dbReference type="EMBL" id="JANAWD010000670">
    <property type="protein sequence ID" value="KAJ3476763.1"/>
    <property type="molecule type" value="Genomic_DNA"/>
</dbReference>
<dbReference type="Proteomes" id="UP001212997">
    <property type="component" value="Unassembled WGS sequence"/>
</dbReference>
<gene>
    <name evidence="7" type="ORF">NLI96_g10936</name>
</gene>
<keyword evidence="4" id="KW-0175">Coiled coil</keyword>
<dbReference type="Gene3D" id="1.25.40.10">
    <property type="entry name" value="Tetratricopeptide repeat domain"/>
    <property type="match status" value="5"/>
</dbReference>
<comment type="caution">
    <text evidence="7">The sequence shown here is derived from an EMBL/GenBank/DDBJ whole genome shotgun (WGS) entry which is preliminary data.</text>
</comment>
<dbReference type="PROSITE" id="PS50005">
    <property type="entry name" value="TPR"/>
    <property type="match status" value="2"/>
</dbReference>
<dbReference type="Pfam" id="PF13424">
    <property type="entry name" value="TPR_12"/>
    <property type="match status" value="2"/>
</dbReference>
<keyword evidence="1" id="KW-0677">Repeat</keyword>
<name>A0AAD5UST9_9APHY</name>
<evidence type="ECO:0000313" key="8">
    <source>
        <dbReference type="Proteomes" id="UP001212997"/>
    </source>
</evidence>
<accession>A0AAD5UST9</accession>
<evidence type="ECO:0000256" key="4">
    <source>
        <dbReference type="SAM" id="Coils"/>
    </source>
</evidence>
<dbReference type="PANTHER" id="PTHR45641">
    <property type="entry name" value="TETRATRICOPEPTIDE REPEAT PROTEIN (AFU_ORTHOLOGUE AFUA_6G03870)"/>
    <property type="match status" value="1"/>
</dbReference>
<dbReference type="Pfam" id="PF13374">
    <property type="entry name" value="TPR_10"/>
    <property type="match status" value="5"/>
</dbReference>
<sequence>MEKVASDKIQKDPAFTEKLISKDLQKDSISPPTKPAGESAGEGGNQDIVADSSEPECEFCGNRDDGRNIVLCIDGTSNEFGERNTNVVELHSLLVDDDRQLRYYTSGIGTRVVTSQWVVGRAYQTARNVVDTAFAQSFAKTFLDAYTWLVDNYKPGDRIYLFGFSRGAYLARALAAMIDQVGLLRRGHVQQIPFAYNLYSRTKDTMIFSDFKKTFSWENVSVHFVGVWDTVSSIGLTGGRNMPGTGEFKGMCYFRHALALDERRAKFQPDYVSGGSSYPLGPDDPAPEGKAGLRVKEMWFIGGHSDIGGGNKPNLELKDGKIPLQWMVQEAKLAGLRLKESLEAQELTQRYLRHLETPPNSTQIKGLWNALELLPFKHFTYKDPTSKTWRPHLFKGRVVRQHQFIHPSACFLRGYRPAAHIEIEGGWENIAAVASDDKSDQTSVNWIGTLPNCVDSNLFETINLKTAVSQCIGSQDNKGNVHALEFLFSSAQNIKTLLVDPNGHEVFSRILETKDGSYCNLLQEVIPHDTSRVILERCNLINLVTRMDGGDHDWVMPTLYAVTRLYGKLHLRFLQGADVGTLSLHTKAVHRQLCISALLYSRSFHPSSVHDFNEARRALPQESALGTQSLRLDRNHIIACIAEAPGTLKAVHEAVEIRYNVSGEVDSYFKLALAESLIALTSLMKERDTGNPKSIPPPEHVRIFDEQRHQLALASTLTNLSNRVLDISVEEARLTSEDSLAILDKLAPTMGRGSVAVTQSLMLSRNTYANVLSRIDRHQEALEESLAATEILGSMPRNDTTHLLLYGNLFLRHSKLSQHVEAQAVLSKIRSLVKTPVGDADDDNTKSDLSQVLMRVSAGCSQLGMWKDAASNAQEAIRIVRSLNHSTQNAELASMLCDLSRYHTNLESHDSALEYDMEALEIRRSLAASNPAKHHPEVANSLRFLSVDLRNLGRREEALERELEALEIRRELVKEDRTKFTRRVADSLYDIGIDYSNLGRHEEALQSDQELLEIRRELAINDPAEYIPLVADSHRLIGIDFSELRRHQEALESFQEGLRITRGLAEKDSARFTALIAGFLRSVAIELSNLGCHEDALKSDMEALEIRRELAKDSPTEFLPLVVDTLHHIGIDLFNLGRHEESLTSFQEGLEIRRGLAEKGPTRFIPLIASFLYSIGIVSSILSRHGDALKSNQEALRIRQELARNSPDEFNPLVTNCFYRIGIDYSYLGHHQEALGSFQKGLQILRGLADKDPARFTALLAGFLRSTGIESSNLACHEEALQSDQEALAITRRLAEQDPAKFTPDVAYSLRNVGVDLSNLGRHQEALMSNQEALEIRRRLAKECPFEFIYLVADSLRDTGINFSNLGRHEEALESNQEALEIRRGLAKENPAKFTPFIADTLHAIGNQFSNLERLSEALESFQEALEIRRELAKQDAAKFTALVADSLDTVGNSLSSLGRHEEALAVDQEALKIRRGPRAS</sequence>
<keyword evidence="2 3" id="KW-0802">TPR repeat</keyword>
<organism evidence="7 8">
    <name type="scientific">Meripilus lineatus</name>
    <dbReference type="NCBI Taxonomy" id="2056292"/>
    <lineage>
        <taxon>Eukaryota</taxon>
        <taxon>Fungi</taxon>
        <taxon>Dikarya</taxon>
        <taxon>Basidiomycota</taxon>
        <taxon>Agaricomycotina</taxon>
        <taxon>Agaricomycetes</taxon>
        <taxon>Polyporales</taxon>
        <taxon>Meripilaceae</taxon>
        <taxon>Meripilus</taxon>
    </lineage>
</organism>
<dbReference type="PANTHER" id="PTHR45641:SF19">
    <property type="entry name" value="NEPHROCYSTIN-3"/>
    <property type="match status" value="1"/>
</dbReference>
<evidence type="ECO:0000259" key="6">
    <source>
        <dbReference type="Pfam" id="PF09994"/>
    </source>
</evidence>
<dbReference type="SUPFAM" id="SSF48452">
    <property type="entry name" value="TPR-like"/>
    <property type="match status" value="4"/>
</dbReference>
<feature type="coiled-coil region" evidence="4">
    <location>
        <begin position="942"/>
        <end position="983"/>
    </location>
</feature>
<evidence type="ECO:0000256" key="5">
    <source>
        <dbReference type="SAM" id="MobiDB-lite"/>
    </source>
</evidence>
<evidence type="ECO:0000256" key="2">
    <source>
        <dbReference type="ARBA" id="ARBA00022803"/>
    </source>
</evidence>
<feature type="region of interest" description="Disordered" evidence="5">
    <location>
        <begin position="1"/>
        <end position="52"/>
    </location>
</feature>
<proteinExistence type="predicted"/>
<evidence type="ECO:0000256" key="1">
    <source>
        <dbReference type="ARBA" id="ARBA00022737"/>
    </source>
</evidence>
<dbReference type="InterPro" id="IPR011990">
    <property type="entry name" value="TPR-like_helical_dom_sf"/>
</dbReference>
<reference evidence="7" key="1">
    <citation type="submission" date="2022-07" db="EMBL/GenBank/DDBJ databases">
        <title>Genome Sequence of Physisporinus lineatus.</title>
        <authorList>
            <person name="Buettner E."/>
        </authorList>
    </citation>
    <scope>NUCLEOTIDE SEQUENCE</scope>
    <source>
        <strain evidence="7">VT162</strain>
    </source>
</reference>
<dbReference type="InterPro" id="IPR029058">
    <property type="entry name" value="AB_hydrolase_fold"/>
</dbReference>
<dbReference type="Pfam" id="PF09994">
    <property type="entry name" value="T6SS_Tle1-like_cat"/>
    <property type="match status" value="1"/>
</dbReference>
<keyword evidence="8" id="KW-1185">Reference proteome</keyword>
<dbReference type="SMART" id="SM00028">
    <property type="entry name" value="TPR"/>
    <property type="match status" value="13"/>
</dbReference>
<protein>
    <recommendedName>
        <fullName evidence="6">T6SS Phospholipase effector Tle1-like catalytic domain-containing protein</fullName>
    </recommendedName>
</protein>
<feature type="domain" description="T6SS Phospholipase effector Tle1-like catalytic" evidence="6">
    <location>
        <begin position="67"/>
        <end position="330"/>
    </location>
</feature>
<dbReference type="InterPro" id="IPR018712">
    <property type="entry name" value="Tle1-like_cat"/>
</dbReference>
<evidence type="ECO:0000256" key="3">
    <source>
        <dbReference type="PROSITE-ProRule" id="PRU00339"/>
    </source>
</evidence>
<feature type="repeat" description="TPR" evidence="3">
    <location>
        <begin position="985"/>
        <end position="1018"/>
    </location>
</feature>
<dbReference type="InterPro" id="IPR019734">
    <property type="entry name" value="TPR_rpt"/>
</dbReference>